<gene>
    <name evidence="2" type="ORF">SAMN05421545_3566</name>
</gene>
<feature type="domain" description="NAD/GMP synthase" evidence="1">
    <location>
        <begin position="62"/>
        <end position="205"/>
    </location>
</feature>
<keyword evidence="3" id="KW-1185">Reference proteome</keyword>
<dbReference type="Proteomes" id="UP000185924">
    <property type="component" value="Unassembled WGS sequence"/>
</dbReference>
<dbReference type="Pfam" id="PF02540">
    <property type="entry name" value="NAD_synthase"/>
    <property type="match status" value="1"/>
</dbReference>
<evidence type="ECO:0000259" key="1">
    <source>
        <dbReference type="Pfam" id="PF02540"/>
    </source>
</evidence>
<dbReference type="InterPro" id="IPR014729">
    <property type="entry name" value="Rossmann-like_a/b/a_fold"/>
</dbReference>
<evidence type="ECO:0000313" key="2">
    <source>
        <dbReference type="EMBL" id="SIR42396.1"/>
    </source>
</evidence>
<evidence type="ECO:0000313" key="3">
    <source>
        <dbReference type="Proteomes" id="UP000185924"/>
    </source>
</evidence>
<dbReference type="SUPFAM" id="SSF52402">
    <property type="entry name" value="Adenine nucleotide alpha hydrolases-like"/>
    <property type="match status" value="1"/>
</dbReference>
<dbReference type="EMBL" id="FTNM01000006">
    <property type="protein sequence ID" value="SIR42396.1"/>
    <property type="molecule type" value="Genomic_DNA"/>
</dbReference>
<accession>A0A1N7ATN5</accession>
<dbReference type="NCBIfam" id="TIGR03573">
    <property type="entry name" value="WbuX"/>
    <property type="match status" value="1"/>
</dbReference>
<dbReference type="GO" id="GO:0006163">
    <property type="term" value="P:purine nucleotide metabolic process"/>
    <property type="evidence" value="ECO:0007669"/>
    <property type="project" value="UniProtKB-ARBA"/>
</dbReference>
<dbReference type="GO" id="GO:0016740">
    <property type="term" value="F:transferase activity"/>
    <property type="evidence" value="ECO:0007669"/>
    <property type="project" value="UniProtKB-KW"/>
</dbReference>
<protein>
    <submittedName>
        <fullName evidence="2">N-acetyl sugar amidotransferase</fullName>
    </submittedName>
</protein>
<dbReference type="STRING" id="1077936.SAMN05421545_3566"/>
<dbReference type="Gene3D" id="3.40.50.620">
    <property type="entry name" value="HUPs"/>
    <property type="match status" value="1"/>
</dbReference>
<dbReference type="InterPro" id="IPR020022">
    <property type="entry name" value="N-acetyl_sugar_amidoTrfase"/>
</dbReference>
<sequence>MNTNLKTCVSCLMDTSDPKITFNDAGECNYCVEASAELPKYRYTEEQVQANIKKLVSHVKSKKRGKYDCLIGISGGVDSSYVTHLAAKWGLNPLVVHFDNGWNSELAVSNINNILNKTGFDFQTYVIDWEEFKDLQRAFLKASVVDIEMLTDHAIKASMFKLARANNIKCVLSGTNYATEHGLPTSWVWHKGDLQNIKAIQKLYGNRTLKSFPTIGPFKSIFYKMVYKLDYLEPLNLINFRKLDAMKVLEKEYDWRYYGGKHYESLFTKFYQAHILPEKFKIDKRKSHISALVRNNEISLSEAREQLAQPLYQSVSEFQEEKEFVLKKLGFTFTEFDEILQDSPKPHDSYPTDIHLYQRLNKVRTKLNL</sequence>
<dbReference type="InterPro" id="IPR022310">
    <property type="entry name" value="NAD/GMP_synthase"/>
</dbReference>
<name>A0A1N7ATN5_9BACT</name>
<dbReference type="OrthoDB" id="702at2"/>
<proteinExistence type="predicted"/>
<keyword evidence="2" id="KW-0808">Transferase</keyword>
<dbReference type="RefSeq" id="WP_076423083.1">
    <property type="nucleotide sequence ID" value="NZ_FTNM01000006.1"/>
</dbReference>
<reference evidence="3" key="1">
    <citation type="submission" date="2017-01" db="EMBL/GenBank/DDBJ databases">
        <authorList>
            <person name="Varghese N."/>
            <person name="Submissions S."/>
        </authorList>
    </citation>
    <scope>NUCLEOTIDE SEQUENCE [LARGE SCALE GENOMIC DNA]</scope>
    <source>
        <strain evidence="3">DM9</strain>
    </source>
</reference>
<organism evidence="2 3">
    <name type="scientific">Pontibacter lucknowensis</name>
    <dbReference type="NCBI Taxonomy" id="1077936"/>
    <lineage>
        <taxon>Bacteria</taxon>
        <taxon>Pseudomonadati</taxon>
        <taxon>Bacteroidota</taxon>
        <taxon>Cytophagia</taxon>
        <taxon>Cytophagales</taxon>
        <taxon>Hymenobacteraceae</taxon>
        <taxon>Pontibacter</taxon>
    </lineage>
</organism>
<dbReference type="AlphaFoldDB" id="A0A1N7ATN5"/>